<dbReference type="RefSeq" id="WP_049930541.1">
    <property type="nucleotide sequence ID" value="NZ_ATXS01000002.1"/>
</dbReference>
<evidence type="ECO:0000256" key="1">
    <source>
        <dbReference type="SAM" id="Phobius"/>
    </source>
</evidence>
<feature type="transmembrane region" description="Helical" evidence="1">
    <location>
        <begin position="158"/>
        <end position="181"/>
    </location>
</feature>
<sequence>MSEPSEDFDPESREEREVAAEAAGDRSDFLSLMGHAYRGELGRTSSWRTRIDRTTNWAVVVTASLLTWTFSSASRPHYVLLIGLVMLSVFLGIETRRYRTFDVWRSRVRLLEENVFANALDPEGVEQSNWRALLSEDLREPTIKMPAVEAVSRRLRRVYAPLVSVLVAAWVVRLTVFTAAGNGVVATASVGPIPGALVLALVGGFYVVVIALTVRRAPRRAKGEMQAAEDAEEWK</sequence>
<dbReference type="GeneID" id="301360565"/>
<dbReference type="eggNOG" id="arCOG08962">
    <property type="taxonomic scope" value="Archaea"/>
</dbReference>
<keyword evidence="1" id="KW-0472">Membrane</keyword>
<keyword evidence="1" id="KW-1133">Transmembrane helix</keyword>
<dbReference type="STRING" id="1121945.GCA_000421805_01015"/>
<dbReference type="EMBL" id="NEDJ01000001">
    <property type="protein sequence ID" value="OSP11193.1"/>
    <property type="molecule type" value="Genomic_DNA"/>
</dbReference>
<evidence type="ECO:0008006" key="4">
    <source>
        <dbReference type="Google" id="ProtNLM"/>
    </source>
</evidence>
<organism evidence="2 3">
    <name type="scientific">Halorubrum ezzemoulense DSM 17463</name>
    <dbReference type="NCBI Taxonomy" id="1121945"/>
    <lineage>
        <taxon>Archaea</taxon>
        <taxon>Methanobacteriati</taxon>
        <taxon>Methanobacteriota</taxon>
        <taxon>Stenosarchaea group</taxon>
        <taxon>Halobacteria</taxon>
        <taxon>Halobacteriales</taxon>
        <taxon>Haloferacaceae</taxon>
        <taxon>Halorubrum</taxon>
    </lineage>
</organism>
<reference evidence="2 3" key="1">
    <citation type="submission" date="2017-04" db="EMBL/GenBank/DDBJ databases">
        <title>MLSA of the genus Halorubrum.</title>
        <authorList>
            <person name="De La Haba R."/>
            <person name="Sanchez-Porro C."/>
            <person name="Infante-Dominguez C."/>
            <person name="Ventosa A."/>
        </authorList>
    </citation>
    <scope>NUCLEOTIDE SEQUENCE [LARGE SCALE GENOMIC DNA]</scope>
    <source>
        <strain evidence="2 3">DSM 17463</strain>
    </source>
</reference>
<gene>
    <name evidence="2" type="ORF">B9H04_00365</name>
</gene>
<dbReference type="PIRSF" id="PIRSF015000">
    <property type="entry name" value="UCP01500"/>
    <property type="match status" value="1"/>
</dbReference>
<dbReference type="Pfam" id="PF10028">
    <property type="entry name" value="DUF2270"/>
    <property type="match status" value="1"/>
</dbReference>
<evidence type="ECO:0000313" key="3">
    <source>
        <dbReference type="Proteomes" id="UP000193587"/>
    </source>
</evidence>
<dbReference type="AlphaFoldDB" id="A0A1X4HC23"/>
<accession>A0A1X4HC23</accession>
<name>A0A1X4HC23_HALEZ</name>
<comment type="caution">
    <text evidence="2">The sequence shown here is derived from an EMBL/GenBank/DDBJ whole genome shotgun (WGS) entry which is preliminary data.</text>
</comment>
<evidence type="ECO:0000313" key="2">
    <source>
        <dbReference type="EMBL" id="OSP11193.1"/>
    </source>
</evidence>
<feature type="transmembrane region" description="Helical" evidence="1">
    <location>
        <begin position="77"/>
        <end position="93"/>
    </location>
</feature>
<protein>
    <recommendedName>
        <fullName evidence="4">DUF2270 domain-containing protein</fullName>
    </recommendedName>
</protein>
<dbReference type="InterPro" id="IPR014470">
    <property type="entry name" value="UCP01500"/>
</dbReference>
<proteinExistence type="predicted"/>
<feature type="transmembrane region" description="Helical" evidence="1">
    <location>
        <begin position="193"/>
        <end position="214"/>
    </location>
</feature>
<keyword evidence="1" id="KW-0812">Transmembrane</keyword>
<dbReference type="Proteomes" id="UP000193587">
    <property type="component" value="Unassembled WGS sequence"/>
</dbReference>